<dbReference type="AlphaFoldDB" id="A0A9P5R4N2"/>
<dbReference type="PANTHER" id="PTHR38926">
    <property type="entry name" value="F-BOX DOMAIN CONTAINING PROTEIN, EXPRESSED"/>
    <property type="match status" value="1"/>
</dbReference>
<evidence type="ECO:0000313" key="2">
    <source>
        <dbReference type="EMBL" id="KAF9122058.1"/>
    </source>
</evidence>
<dbReference type="PANTHER" id="PTHR38926:SF5">
    <property type="entry name" value="F-BOX AND LEUCINE-RICH REPEAT PROTEIN 6"/>
    <property type="match status" value="1"/>
</dbReference>
<reference evidence="2" key="1">
    <citation type="journal article" date="2020" name="Fungal Divers.">
        <title>Resolving the Mortierellaceae phylogeny through synthesis of multi-gene phylogenetics and phylogenomics.</title>
        <authorList>
            <person name="Vandepol N."/>
            <person name="Liber J."/>
            <person name="Desiro A."/>
            <person name="Na H."/>
            <person name="Kennedy M."/>
            <person name="Barry K."/>
            <person name="Grigoriev I.V."/>
            <person name="Miller A.N."/>
            <person name="O'Donnell K."/>
            <person name="Stajich J.E."/>
            <person name="Bonito G."/>
        </authorList>
    </citation>
    <scope>NUCLEOTIDE SEQUENCE</scope>
    <source>
        <strain evidence="2">NRRL 6426</strain>
    </source>
</reference>
<feature type="region of interest" description="Disordered" evidence="1">
    <location>
        <begin position="294"/>
        <end position="323"/>
    </location>
</feature>
<organism evidence="2 3">
    <name type="scientific">Linnemannia schmuckeri</name>
    <dbReference type="NCBI Taxonomy" id="64567"/>
    <lineage>
        <taxon>Eukaryota</taxon>
        <taxon>Fungi</taxon>
        <taxon>Fungi incertae sedis</taxon>
        <taxon>Mucoromycota</taxon>
        <taxon>Mortierellomycotina</taxon>
        <taxon>Mortierellomycetes</taxon>
        <taxon>Mortierellales</taxon>
        <taxon>Mortierellaceae</taxon>
        <taxon>Linnemannia</taxon>
    </lineage>
</organism>
<evidence type="ECO:0000313" key="3">
    <source>
        <dbReference type="Proteomes" id="UP000748756"/>
    </source>
</evidence>
<dbReference type="EMBL" id="JAAAUQ010002626">
    <property type="protein sequence ID" value="KAF9122058.1"/>
    <property type="molecule type" value="Genomic_DNA"/>
</dbReference>
<dbReference type="Gene3D" id="3.80.10.10">
    <property type="entry name" value="Ribonuclease Inhibitor"/>
    <property type="match status" value="1"/>
</dbReference>
<keyword evidence="3" id="KW-1185">Reference proteome</keyword>
<name>A0A9P5R4N2_9FUNG</name>
<dbReference type="SUPFAM" id="SSF52047">
    <property type="entry name" value="RNI-like"/>
    <property type="match status" value="1"/>
</dbReference>
<dbReference type="Proteomes" id="UP000748756">
    <property type="component" value="Unassembled WGS sequence"/>
</dbReference>
<dbReference type="InterPro" id="IPR032675">
    <property type="entry name" value="LRR_dom_sf"/>
</dbReference>
<protein>
    <recommendedName>
        <fullName evidence="4">F-box domain-containing protein</fullName>
    </recommendedName>
</protein>
<comment type="caution">
    <text evidence="2">The sequence shown here is derived from an EMBL/GenBank/DDBJ whole genome shotgun (WGS) entry which is preliminary data.</text>
</comment>
<evidence type="ECO:0008006" key="4">
    <source>
        <dbReference type="Google" id="ProtNLM"/>
    </source>
</evidence>
<sequence length="533" mass="60526">MVAMSQVCRNWGDILSPQVWKVVNVKDWHLLSFPITNNGESLPSGLRYTETFHWTCNFTLRENDPAIEIRDELSPARLAEVLQRIQQVATVHLKARRETQPCVLQALCALPVLDRLDVDLYLSSRYLLPFQTAAFMLSNLEKLTAKGGWHKKFEEKKETQIKRRGVLVKRRKPSSPVISYTPWVMTWMSIMSEDLAMVQFCPCLKYLEIKSSIGTNYQVTLLPLLSCKGLEELRLDWGGRNGFQEAIHGLQSIKKLLISHMYVEDLDLLAELLYNNHKQENIKDGCCDKVKGVQGKDGKNRTEKASKGKRKREGDEVQDQEQDQDVQCVGAVTKVENKEDSAKLKVLPNLESLDFDAVLTSNLSTYEFDQRIKLLVKRRKNLKSLRVGHNVNPEIVFGGDGGWNCKELEELDMTLRFSQACIQRQGETEVWVKVYRDLGGLPKLKVLKLRCNNIQKNEATQLGVIGGAVALKDITLVDSLDAHWARGEIQSLVTALPSLKFLNLGRVRVEGPVTIEGWLREFGRGDITLVARE</sequence>
<dbReference type="OrthoDB" id="2418122at2759"/>
<accession>A0A9P5R4N2</accession>
<feature type="compositionally biased region" description="Basic and acidic residues" evidence="1">
    <location>
        <begin position="294"/>
        <end position="306"/>
    </location>
</feature>
<gene>
    <name evidence="2" type="ORF">BG015_005663</name>
</gene>
<evidence type="ECO:0000256" key="1">
    <source>
        <dbReference type="SAM" id="MobiDB-lite"/>
    </source>
</evidence>
<proteinExistence type="predicted"/>